<dbReference type="PANTHER" id="PTHR22916">
    <property type="entry name" value="GLYCOSYLTRANSFERASE"/>
    <property type="match status" value="1"/>
</dbReference>
<gene>
    <name evidence="5" type="ORF">BACWE_33350</name>
    <name evidence="6" type="ORF">I6G81_06640</name>
    <name evidence="3" type="ORF">III_04155</name>
    <name evidence="4" type="ORF">S3E15_00812</name>
</gene>
<evidence type="ECO:0000313" key="4">
    <source>
        <dbReference type="EMBL" id="OSX91621.1"/>
    </source>
</evidence>
<dbReference type="SUPFAM" id="SSF53448">
    <property type="entry name" value="Nucleotide-diphospho-sugar transferases"/>
    <property type="match status" value="1"/>
</dbReference>
<dbReference type="Proteomes" id="UP000236165">
    <property type="component" value="Unassembled WGS sequence"/>
</dbReference>
<dbReference type="KEGG" id="bmyo:BG05_4689"/>
<evidence type="ECO:0000313" key="5">
    <source>
        <dbReference type="EMBL" id="PJN70294.1"/>
    </source>
</evidence>
<dbReference type="Gene3D" id="3.90.550.10">
    <property type="entry name" value="Spore Coat Polysaccharide Biosynthesis Protein SpsA, Chain A"/>
    <property type="match status" value="1"/>
</dbReference>
<proteinExistence type="inferred from homology"/>
<dbReference type="Proteomes" id="UP000194131">
    <property type="component" value="Unassembled WGS sequence"/>
</dbReference>
<dbReference type="EMBL" id="MRWU01000010">
    <property type="protein sequence ID" value="OSX91621.1"/>
    <property type="molecule type" value="Genomic_DNA"/>
</dbReference>
<evidence type="ECO:0000256" key="1">
    <source>
        <dbReference type="ARBA" id="ARBA00006739"/>
    </source>
</evidence>
<reference evidence="3 7" key="1">
    <citation type="submission" date="2012-04" db="EMBL/GenBank/DDBJ databases">
        <title>The Genome Sequence of Bacillus cereus VD078.</title>
        <authorList>
            <consortium name="The Broad Institute Genome Sequencing Platform"/>
            <consortium name="The Broad Institute Genome Sequencing Center for Infectious Disease"/>
            <person name="Feldgarden M."/>
            <person name="Van der Auwera G.A."/>
            <person name="Mahillon J."/>
            <person name="Duprez V."/>
            <person name="Timmery S."/>
            <person name="Mattelet C."/>
            <person name="Dierick K."/>
            <person name="Sun M."/>
            <person name="Yu Z."/>
            <person name="Zhu L."/>
            <person name="Hu X."/>
            <person name="Shank E.B."/>
            <person name="Swiecicka I."/>
            <person name="Hansen B.M."/>
            <person name="Andrup L."/>
            <person name="Young S.K."/>
            <person name="Zeng Q."/>
            <person name="Gargeya S."/>
            <person name="Fitzgerald M."/>
            <person name="Haas B."/>
            <person name="Abouelleil A."/>
            <person name="Alvarado L."/>
            <person name="Arachchi H.M."/>
            <person name="Berlin A."/>
            <person name="Chapman S.B."/>
            <person name="Goldberg J."/>
            <person name="Griggs A."/>
            <person name="Gujja S."/>
            <person name="Hansen M."/>
            <person name="Howarth C."/>
            <person name="Imamovic A."/>
            <person name="Larimer J."/>
            <person name="McCowen C."/>
            <person name="Montmayeur A."/>
            <person name="Murphy C."/>
            <person name="Neiman D."/>
            <person name="Pearson M."/>
            <person name="Priest M."/>
            <person name="Roberts A."/>
            <person name="Saif S."/>
            <person name="Shea T."/>
            <person name="Sisk P."/>
            <person name="Sykes S."/>
            <person name="Wortman J."/>
            <person name="Nusbaum C."/>
            <person name="Birren B."/>
        </authorList>
    </citation>
    <scope>NUCLEOTIDE SEQUENCE [LARGE SCALE GENOMIC DNA]</scope>
    <source>
        <strain evidence="3 7">VD078</strain>
    </source>
</reference>
<reference evidence="5 9" key="2">
    <citation type="submission" date="2016-10" db="EMBL/GenBank/DDBJ databases">
        <title>Genome Sequence of Bacillus weihenstephanensis GM6LP.</title>
        <authorList>
            <person name="Poehlein A."/>
            <person name="Wemheuer F."/>
            <person name="Hollensteiner J."/>
            <person name="Wemheuer B."/>
        </authorList>
    </citation>
    <scope>NUCLEOTIDE SEQUENCE [LARGE SCALE GENOMIC DNA]</scope>
    <source>
        <strain evidence="5 9">GM6LP</strain>
    </source>
</reference>
<evidence type="ECO:0000313" key="6">
    <source>
        <dbReference type="EMBL" id="QQA17137.1"/>
    </source>
</evidence>
<dbReference type="RefSeq" id="WP_002011371.1">
    <property type="nucleotide sequence ID" value="NZ_CM000719.1"/>
</dbReference>
<accession>A0A0B5SAL7</accession>
<sequence>MNNKKKSPLVSILIPTYNRPHYFKIALESALAQTYPNIEIIIGDDSTNDETEILINEQYLPNYKNITYIRNTTTLGQFHNDLMLLEKSNGEYINFLMDDDVFYNHKIQKMMAYFEQDTNKNLVLITSYRVRIDDHGNLIGDAHPTQRLYSEDIQLNGIFLGDWMLKGGHNIIGEPTTILFRKQLLTEPFGTLKGRHYSCSVDMASWISLLSKGDAVYISEPLSQFRYHTGQQIHSKLLEGSEDFTHLVITSKEYGFLQDNTDYRLGLISAYKWCKGSLEYYSQLPNLIPDAHVRLSHCLDIIIKELHH</sequence>
<evidence type="ECO:0000313" key="10">
    <source>
        <dbReference type="Proteomes" id="UP000596196"/>
    </source>
</evidence>
<evidence type="ECO:0000313" key="7">
    <source>
        <dbReference type="Proteomes" id="UP000006976"/>
    </source>
</evidence>
<accession>C2PSU7</accession>
<evidence type="ECO:0000259" key="2">
    <source>
        <dbReference type="Pfam" id="PF00535"/>
    </source>
</evidence>
<dbReference type="Proteomes" id="UP000006976">
    <property type="component" value="Unassembled WGS sequence"/>
</dbReference>
<evidence type="ECO:0000313" key="3">
    <source>
        <dbReference type="EMBL" id="EJR37286.1"/>
    </source>
</evidence>
<dbReference type="Pfam" id="PF00535">
    <property type="entry name" value="Glycos_transf_2"/>
    <property type="match status" value="1"/>
</dbReference>
<evidence type="ECO:0000313" key="9">
    <source>
        <dbReference type="Proteomes" id="UP000236165"/>
    </source>
</evidence>
<dbReference type="EMBL" id="MKZQ01000035">
    <property type="protein sequence ID" value="PJN70294.1"/>
    <property type="molecule type" value="Genomic_DNA"/>
</dbReference>
<dbReference type="Proteomes" id="UP000596196">
    <property type="component" value="Chromosome"/>
</dbReference>
<name>A0A0B5SAL7_BACMY</name>
<dbReference type="GO" id="GO:0016758">
    <property type="term" value="F:hexosyltransferase activity"/>
    <property type="evidence" value="ECO:0007669"/>
    <property type="project" value="UniProtKB-ARBA"/>
</dbReference>
<dbReference type="EMBL" id="CP065877">
    <property type="protein sequence ID" value="QQA17137.1"/>
    <property type="molecule type" value="Genomic_DNA"/>
</dbReference>
<comment type="similarity">
    <text evidence="1">Belongs to the glycosyltransferase 2 family.</text>
</comment>
<feature type="domain" description="Glycosyltransferase 2-like" evidence="2">
    <location>
        <begin position="11"/>
        <end position="124"/>
    </location>
</feature>
<dbReference type="AlphaFoldDB" id="A0A0B5SAL7"/>
<reference evidence="6 10" key="4">
    <citation type="submission" date="2020-12" db="EMBL/GenBank/DDBJ databases">
        <title>FDA dAtabase for Regulatory Grade micrObial Sequences (FDA-ARGOS): Supporting development and validation of Infectious Disease Dx tests.</title>
        <authorList>
            <person name="Nelson B."/>
            <person name="Plummer A."/>
            <person name="Tallon L."/>
            <person name="Sadzewicz L."/>
            <person name="Zhao X."/>
            <person name="Boylan J."/>
            <person name="Ott S."/>
            <person name="Bowen H."/>
            <person name="Vavikolanu K."/>
            <person name="Mehta A."/>
            <person name="Aluvathingal J."/>
            <person name="Nadendla S."/>
            <person name="Myers T."/>
            <person name="Yan Y."/>
            <person name="Sichtig H."/>
        </authorList>
    </citation>
    <scope>NUCLEOTIDE SEQUENCE [LARGE SCALE GENOMIC DNA]</scope>
    <source>
        <strain evidence="6 10">FDAARGOS_924</strain>
    </source>
</reference>
<dbReference type="PANTHER" id="PTHR22916:SF3">
    <property type="entry name" value="UDP-GLCNAC:BETAGAL BETA-1,3-N-ACETYLGLUCOSAMINYLTRANSFERASE-LIKE PROTEIN 1"/>
    <property type="match status" value="1"/>
</dbReference>
<dbReference type="InterPro" id="IPR029044">
    <property type="entry name" value="Nucleotide-diphossugar_trans"/>
</dbReference>
<accession>J8IIF4</accession>
<dbReference type="FunFam" id="3.90.550.10:FF:000120">
    <property type="entry name" value="Glycosyl transferase, family 2"/>
    <property type="match status" value="1"/>
</dbReference>
<dbReference type="EMBL" id="AHEV01000023">
    <property type="protein sequence ID" value="EJR37286.1"/>
    <property type="molecule type" value="Genomic_DNA"/>
</dbReference>
<dbReference type="InterPro" id="IPR001173">
    <property type="entry name" value="Glyco_trans_2-like"/>
</dbReference>
<protein>
    <submittedName>
        <fullName evidence="6">Glycosyltransferase family 2 protein</fullName>
    </submittedName>
</protein>
<evidence type="ECO:0000313" key="8">
    <source>
        <dbReference type="Proteomes" id="UP000194131"/>
    </source>
</evidence>
<organism evidence="5 9">
    <name type="scientific">Bacillus mycoides</name>
    <dbReference type="NCBI Taxonomy" id="1405"/>
    <lineage>
        <taxon>Bacteria</taxon>
        <taxon>Bacillati</taxon>
        <taxon>Bacillota</taxon>
        <taxon>Bacilli</taxon>
        <taxon>Bacillales</taxon>
        <taxon>Bacillaceae</taxon>
        <taxon>Bacillus</taxon>
        <taxon>Bacillus cereus group</taxon>
    </lineage>
</organism>
<keyword evidence="10" id="KW-1185">Reference proteome</keyword>
<reference evidence="4 8" key="3">
    <citation type="submission" date="2016-12" db="EMBL/GenBank/DDBJ databases">
        <title>Genome Sequences of Twelve Sporeforming Bacillus Species Isolated from Foods.</title>
        <authorList>
            <person name="De Jong A."/>
            <person name="Holsappel S."/>
            <person name="Kuipers O.P."/>
        </authorList>
    </citation>
    <scope>NUCLEOTIDE SEQUENCE [LARGE SCALE GENOMIC DNA]</scope>
    <source>
        <strain evidence="4 8">S3E15</strain>
    </source>
</reference>